<name>A0A392MX79_9FABA</name>
<dbReference type="EMBL" id="LXQA010021987">
    <property type="protein sequence ID" value="MCH92140.1"/>
    <property type="molecule type" value="Genomic_DNA"/>
</dbReference>
<feature type="non-terminal residue" evidence="2">
    <location>
        <position position="127"/>
    </location>
</feature>
<evidence type="ECO:0000256" key="1">
    <source>
        <dbReference type="SAM" id="MobiDB-lite"/>
    </source>
</evidence>
<dbReference type="Proteomes" id="UP000265520">
    <property type="component" value="Unassembled WGS sequence"/>
</dbReference>
<comment type="caution">
    <text evidence="2">The sequence shown here is derived from an EMBL/GenBank/DDBJ whole genome shotgun (WGS) entry which is preliminary data.</text>
</comment>
<sequence>MNSGSLRTIPLTLHLCLSSSVSLSFLYLPPSSSHCIKFVPREFRSLFLSSVSLSFLYLPPSSSHCINFVPLIHGAYGGGSWSPFAIENIPIVDPTSLPPRTSKKRKPNASSPLRKHHLLGRASQKYS</sequence>
<keyword evidence="3" id="KW-1185">Reference proteome</keyword>
<evidence type="ECO:0000313" key="3">
    <source>
        <dbReference type="Proteomes" id="UP000265520"/>
    </source>
</evidence>
<evidence type="ECO:0000313" key="2">
    <source>
        <dbReference type="EMBL" id="MCH92140.1"/>
    </source>
</evidence>
<feature type="region of interest" description="Disordered" evidence="1">
    <location>
        <begin position="95"/>
        <end position="127"/>
    </location>
</feature>
<reference evidence="2 3" key="1">
    <citation type="journal article" date="2018" name="Front. Plant Sci.">
        <title>Red Clover (Trifolium pratense) and Zigzag Clover (T. medium) - A Picture of Genomic Similarities and Differences.</title>
        <authorList>
            <person name="Dluhosova J."/>
            <person name="Istvanek J."/>
            <person name="Nedelnik J."/>
            <person name="Repkova J."/>
        </authorList>
    </citation>
    <scope>NUCLEOTIDE SEQUENCE [LARGE SCALE GENOMIC DNA]</scope>
    <source>
        <strain evidence="3">cv. 10/8</strain>
        <tissue evidence="2">Leaf</tissue>
    </source>
</reference>
<protein>
    <submittedName>
        <fullName evidence="2">Uncharacterized protein</fullName>
    </submittedName>
</protein>
<proteinExistence type="predicted"/>
<accession>A0A392MX79</accession>
<organism evidence="2 3">
    <name type="scientific">Trifolium medium</name>
    <dbReference type="NCBI Taxonomy" id="97028"/>
    <lineage>
        <taxon>Eukaryota</taxon>
        <taxon>Viridiplantae</taxon>
        <taxon>Streptophyta</taxon>
        <taxon>Embryophyta</taxon>
        <taxon>Tracheophyta</taxon>
        <taxon>Spermatophyta</taxon>
        <taxon>Magnoliopsida</taxon>
        <taxon>eudicotyledons</taxon>
        <taxon>Gunneridae</taxon>
        <taxon>Pentapetalae</taxon>
        <taxon>rosids</taxon>
        <taxon>fabids</taxon>
        <taxon>Fabales</taxon>
        <taxon>Fabaceae</taxon>
        <taxon>Papilionoideae</taxon>
        <taxon>50 kb inversion clade</taxon>
        <taxon>NPAAA clade</taxon>
        <taxon>Hologalegina</taxon>
        <taxon>IRL clade</taxon>
        <taxon>Trifolieae</taxon>
        <taxon>Trifolium</taxon>
    </lineage>
</organism>
<feature type="compositionally biased region" description="Basic residues" evidence="1">
    <location>
        <begin position="101"/>
        <end position="119"/>
    </location>
</feature>
<dbReference type="AlphaFoldDB" id="A0A392MX79"/>